<gene>
    <name evidence="2" type="ORF">SOIL9_36420</name>
</gene>
<evidence type="ECO:0000313" key="2">
    <source>
        <dbReference type="EMBL" id="VTR94072.1"/>
    </source>
</evidence>
<reference evidence="2 3" key="1">
    <citation type="submission" date="2019-05" db="EMBL/GenBank/DDBJ databases">
        <authorList>
            <consortium name="Science for Life Laboratories"/>
        </authorList>
    </citation>
    <scope>NUCLEOTIDE SEQUENCE [LARGE SCALE GENOMIC DNA]</scope>
    <source>
        <strain evidence="2">Soil9</strain>
    </source>
</reference>
<sequence>MRYDDDDEYEFVRVPKKKKRKGKNWFAVKIYAVCVVLLIGFIAINAIHGATSQQIRNETERSRELGEQHSRMVGAEIERNRKAAGFK</sequence>
<dbReference type="KEGG" id="gms:SOIL9_36420"/>
<accession>A0A6P2D3P5</accession>
<keyword evidence="3" id="KW-1185">Reference proteome</keyword>
<name>A0A6P2D3P5_9BACT</name>
<organism evidence="2 3">
    <name type="scientific">Gemmata massiliana</name>
    <dbReference type="NCBI Taxonomy" id="1210884"/>
    <lineage>
        <taxon>Bacteria</taxon>
        <taxon>Pseudomonadati</taxon>
        <taxon>Planctomycetota</taxon>
        <taxon>Planctomycetia</taxon>
        <taxon>Gemmatales</taxon>
        <taxon>Gemmataceae</taxon>
        <taxon>Gemmata</taxon>
    </lineage>
</organism>
<proteinExistence type="predicted"/>
<keyword evidence="1" id="KW-1133">Transmembrane helix</keyword>
<protein>
    <submittedName>
        <fullName evidence="2">Uncharacterized protein</fullName>
    </submittedName>
</protein>
<evidence type="ECO:0000256" key="1">
    <source>
        <dbReference type="SAM" id="Phobius"/>
    </source>
</evidence>
<dbReference type="AlphaFoldDB" id="A0A6P2D3P5"/>
<dbReference type="EMBL" id="LR593886">
    <property type="protein sequence ID" value="VTR94072.1"/>
    <property type="molecule type" value="Genomic_DNA"/>
</dbReference>
<dbReference type="RefSeq" id="WP_162668688.1">
    <property type="nucleotide sequence ID" value="NZ_LR593886.1"/>
</dbReference>
<evidence type="ECO:0000313" key="3">
    <source>
        <dbReference type="Proteomes" id="UP000464178"/>
    </source>
</evidence>
<dbReference type="Proteomes" id="UP000464178">
    <property type="component" value="Chromosome"/>
</dbReference>
<keyword evidence="1" id="KW-0472">Membrane</keyword>
<keyword evidence="1" id="KW-0812">Transmembrane</keyword>
<feature type="transmembrane region" description="Helical" evidence="1">
    <location>
        <begin position="26"/>
        <end position="47"/>
    </location>
</feature>